<dbReference type="EMBL" id="JASBNA010000003">
    <property type="protein sequence ID" value="KAK7694000.1"/>
    <property type="molecule type" value="Genomic_DNA"/>
</dbReference>
<organism evidence="1 2">
    <name type="scientific">Cerrena zonata</name>
    <dbReference type="NCBI Taxonomy" id="2478898"/>
    <lineage>
        <taxon>Eukaryota</taxon>
        <taxon>Fungi</taxon>
        <taxon>Dikarya</taxon>
        <taxon>Basidiomycota</taxon>
        <taxon>Agaricomycotina</taxon>
        <taxon>Agaricomycetes</taxon>
        <taxon>Polyporales</taxon>
        <taxon>Cerrenaceae</taxon>
        <taxon>Cerrena</taxon>
    </lineage>
</organism>
<dbReference type="AlphaFoldDB" id="A0AAW0GWM9"/>
<keyword evidence="2" id="KW-1185">Reference proteome</keyword>
<proteinExistence type="predicted"/>
<name>A0AAW0GWM9_9APHY</name>
<accession>A0AAW0GWM9</accession>
<evidence type="ECO:0000313" key="1">
    <source>
        <dbReference type="EMBL" id="KAK7694000.1"/>
    </source>
</evidence>
<evidence type="ECO:0000313" key="2">
    <source>
        <dbReference type="Proteomes" id="UP001385951"/>
    </source>
</evidence>
<protein>
    <submittedName>
        <fullName evidence="1">Uncharacterized protein</fullName>
    </submittedName>
</protein>
<reference evidence="1 2" key="1">
    <citation type="submission" date="2022-09" db="EMBL/GenBank/DDBJ databases">
        <authorList>
            <person name="Palmer J.M."/>
        </authorList>
    </citation>
    <scope>NUCLEOTIDE SEQUENCE [LARGE SCALE GENOMIC DNA]</scope>
    <source>
        <strain evidence="1 2">DSM 7382</strain>
    </source>
</reference>
<comment type="caution">
    <text evidence="1">The sequence shown here is derived from an EMBL/GenBank/DDBJ whole genome shotgun (WGS) entry which is preliminary data.</text>
</comment>
<dbReference type="Proteomes" id="UP001385951">
    <property type="component" value="Unassembled WGS sequence"/>
</dbReference>
<sequence length="154" mass="17422">MASRSDAQRAIPRGSSTRWFSTYTDVTRLLEHQRQVLERIGLLVEYVARDSNVNTWQRLEFAYRLWLCFVSAGINVWPELEHLISWARDEWAADHALRRALTASAAVGEGMPIPIHDLLHDAEYVNACRASANSEAGEDSDSDIPDLELLAPEM</sequence>
<gene>
    <name evidence="1" type="ORF">QCA50_003576</name>
</gene>